<accession>A0A830C2Z5</accession>
<keyword evidence="2" id="KW-1185">Reference proteome</keyword>
<gene>
    <name evidence="1" type="ORF">PHJA_001198300</name>
</gene>
<sequence length="93" mass="10400">MSGYVGCSSDDKFILGLLNNAQSVETVAIDTESGYYHQKPWDCATKCPKERRGPCMFCTKRDTGARTRVEAKRRANQLKLTFPPKTKAVLIVT</sequence>
<name>A0A830C2Z5_9LAMI</name>
<dbReference type="AlphaFoldDB" id="A0A830C2Z5"/>
<evidence type="ECO:0000313" key="2">
    <source>
        <dbReference type="Proteomes" id="UP000653305"/>
    </source>
</evidence>
<protein>
    <submittedName>
        <fullName evidence="1">Uncharacterized protein</fullName>
    </submittedName>
</protein>
<proteinExistence type="predicted"/>
<reference evidence="1" key="1">
    <citation type="submission" date="2020-07" db="EMBL/GenBank/DDBJ databases">
        <title>Ethylene signaling mediates host invasion by parasitic plants.</title>
        <authorList>
            <person name="Yoshida S."/>
        </authorList>
    </citation>
    <scope>NUCLEOTIDE SEQUENCE</scope>
    <source>
        <strain evidence="1">Okayama</strain>
    </source>
</reference>
<dbReference type="Proteomes" id="UP000653305">
    <property type="component" value="Unassembled WGS sequence"/>
</dbReference>
<dbReference type="EMBL" id="BMAC01000220">
    <property type="protein sequence ID" value="GFP90543.1"/>
    <property type="molecule type" value="Genomic_DNA"/>
</dbReference>
<comment type="caution">
    <text evidence="1">The sequence shown here is derived from an EMBL/GenBank/DDBJ whole genome shotgun (WGS) entry which is preliminary data.</text>
</comment>
<organism evidence="1 2">
    <name type="scientific">Phtheirospermum japonicum</name>
    <dbReference type="NCBI Taxonomy" id="374723"/>
    <lineage>
        <taxon>Eukaryota</taxon>
        <taxon>Viridiplantae</taxon>
        <taxon>Streptophyta</taxon>
        <taxon>Embryophyta</taxon>
        <taxon>Tracheophyta</taxon>
        <taxon>Spermatophyta</taxon>
        <taxon>Magnoliopsida</taxon>
        <taxon>eudicotyledons</taxon>
        <taxon>Gunneridae</taxon>
        <taxon>Pentapetalae</taxon>
        <taxon>asterids</taxon>
        <taxon>lamiids</taxon>
        <taxon>Lamiales</taxon>
        <taxon>Orobanchaceae</taxon>
        <taxon>Orobanchaceae incertae sedis</taxon>
        <taxon>Phtheirospermum</taxon>
    </lineage>
</organism>
<evidence type="ECO:0000313" key="1">
    <source>
        <dbReference type="EMBL" id="GFP90543.1"/>
    </source>
</evidence>